<evidence type="ECO:0000313" key="8">
    <source>
        <dbReference type="EMBL" id="ODC03865.1"/>
    </source>
</evidence>
<evidence type="ECO:0000256" key="4">
    <source>
        <dbReference type="ARBA" id="ARBA00022801"/>
    </source>
</evidence>
<evidence type="ECO:0000256" key="1">
    <source>
        <dbReference type="ARBA" id="ARBA00022490"/>
    </source>
</evidence>
<comment type="caution">
    <text evidence="8">The sequence shown here is derived from an EMBL/GenBank/DDBJ whole genome shotgun (WGS) entry which is preliminary data.</text>
</comment>
<feature type="binding site" evidence="7">
    <location>
        <position position="143"/>
    </location>
    <ligand>
        <name>a divalent metal cation</name>
        <dbReference type="ChEBI" id="CHEBI:60240"/>
        <label>2</label>
    </ligand>
</feature>
<sequence length="276" mass="31302">MMTAIAQPFVAPISPLVDIGVNLTDVRFAEDRADVIQRAFDIGIEQMILTGTSLTCSTESLNLAHDYPARLFSTAGCHPHHASEWDGEYEKALTQLWVDPACVAVGEAGLDFNRNFSTPAQQCEAFEAQLAQAAAHQLPMFVHEREAGETLAAMIRPWRDQIPGLVVHCFTGHREDLYRYLDLDLYIGLTGWICDERRGTHLQPLVQEIPEQRLMLETDAPYLMPRTQRPRPPKGRNEPACLPWVLAQLSQWTARDPVEWARLTTDNARRFFRLPR</sequence>
<feature type="binding site" evidence="7">
    <location>
        <position position="107"/>
    </location>
    <ligand>
        <name>a divalent metal cation</name>
        <dbReference type="ChEBI" id="CHEBI:60240"/>
        <label>1</label>
    </ligand>
</feature>
<dbReference type="PIRSF" id="PIRSF005902">
    <property type="entry name" value="DNase_TatD"/>
    <property type="match status" value="1"/>
</dbReference>
<name>A0A1E2VB42_9GAMM</name>
<accession>A0A1E2VB42</accession>
<evidence type="ECO:0000256" key="3">
    <source>
        <dbReference type="ARBA" id="ARBA00022723"/>
    </source>
</evidence>
<protein>
    <submittedName>
        <fullName evidence="8">Hydrolase TatD</fullName>
    </submittedName>
</protein>
<keyword evidence="2" id="KW-0540">Nuclease</keyword>
<dbReference type="EMBL" id="MDTQ01000001">
    <property type="protein sequence ID" value="ODC03865.1"/>
    <property type="molecule type" value="Genomic_DNA"/>
</dbReference>
<dbReference type="PANTHER" id="PTHR10060:SF15">
    <property type="entry name" value="DEOXYRIBONUCLEASE TATDN1"/>
    <property type="match status" value="1"/>
</dbReference>
<dbReference type="InterPro" id="IPR001130">
    <property type="entry name" value="TatD-like"/>
</dbReference>
<keyword evidence="9" id="KW-1185">Reference proteome</keyword>
<dbReference type="Pfam" id="PF01026">
    <property type="entry name" value="TatD_DNase"/>
    <property type="match status" value="1"/>
</dbReference>
<dbReference type="FunFam" id="3.20.20.140:FF:000018">
    <property type="entry name" value="3'-5' ssDNA/RNA exonuclease TatD"/>
    <property type="match status" value="1"/>
</dbReference>
<proteinExistence type="predicted"/>
<dbReference type="CDD" id="cd01310">
    <property type="entry name" value="TatD_DNAse"/>
    <property type="match status" value="1"/>
</dbReference>
<evidence type="ECO:0000256" key="5">
    <source>
        <dbReference type="ARBA" id="ARBA00022839"/>
    </source>
</evidence>
<keyword evidence="5" id="KW-0269">Exonuclease</keyword>
<dbReference type="AlphaFoldDB" id="A0A1E2VB42"/>
<gene>
    <name evidence="8" type="ORF">BFW38_10230</name>
</gene>
<evidence type="ECO:0000256" key="2">
    <source>
        <dbReference type="ARBA" id="ARBA00022722"/>
    </source>
</evidence>
<evidence type="ECO:0000256" key="7">
    <source>
        <dbReference type="PIRSR" id="PIRSR005902-1"/>
    </source>
</evidence>
<keyword evidence="1" id="KW-0963">Cytoplasm</keyword>
<dbReference type="InterPro" id="IPR032466">
    <property type="entry name" value="Metal_Hydrolase"/>
</dbReference>
<evidence type="ECO:0000313" key="9">
    <source>
        <dbReference type="Proteomes" id="UP000094291"/>
    </source>
</evidence>
<organism evidence="8 9">
    <name type="scientific">Terasakiispira papahanaumokuakeensis</name>
    <dbReference type="NCBI Taxonomy" id="197479"/>
    <lineage>
        <taxon>Bacteria</taxon>
        <taxon>Pseudomonadati</taxon>
        <taxon>Pseudomonadota</taxon>
        <taxon>Gammaproteobacteria</taxon>
        <taxon>Oceanospirillales</taxon>
        <taxon>Terasakiispira</taxon>
    </lineage>
</organism>
<evidence type="ECO:0000256" key="6">
    <source>
        <dbReference type="ARBA" id="ARBA00022842"/>
    </source>
</evidence>
<keyword evidence="4 8" id="KW-0378">Hydrolase</keyword>
<feature type="binding site" evidence="7">
    <location>
        <position position="219"/>
    </location>
    <ligand>
        <name>a divalent metal cation</name>
        <dbReference type="ChEBI" id="CHEBI:60240"/>
        <label>1</label>
    </ligand>
</feature>
<keyword evidence="6" id="KW-0460">Magnesium</keyword>
<dbReference type="GO" id="GO:0046872">
    <property type="term" value="F:metal ion binding"/>
    <property type="evidence" value="ECO:0007669"/>
    <property type="project" value="UniProtKB-KW"/>
</dbReference>
<dbReference type="InterPro" id="IPR050891">
    <property type="entry name" value="TatD-type_Hydrolase"/>
</dbReference>
<dbReference type="PROSITE" id="PS01091">
    <property type="entry name" value="TATD_3"/>
    <property type="match status" value="1"/>
</dbReference>
<reference evidence="8 9" key="1">
    <citation type="submission" date="2016-08" db="EMBL/GenBank/DDBJ databases">
        <authorList>
            <person name="Seilhamer J.J."/>
        </authorList>
    </citation>
    <scope>NUCLEOTIDE SEQUENCE [LARGE SCALE GENOMIC DNA]</scope>
    <source>
        <strain evidence="8 9">PH27A</strain>
    </source>
</reference>
<dbReference type="Proteomes" id="UP000094291">
    <property type="component" value="Unassembled WGS sequence"/>
</dbReference>
<dbReference type="RefSeq" id="WP_068998463.1">
    <property type="nucleotide sequence ID" value="NZ_MDTQ01000001.1"/>
</dbReference>
<dbReference type="OrthoDB" id="9810005at2"/>
<feature type="binding site" evidence="7">
    <location>
        <position position="168"/>
    </location>
    <ligand>
        <name>a divalent metal cation</name>
        <dbReference type="ChEBI" id="CHEBI:60240"/>
        <label>2</label>
    </ligand>
</feature>
<dbReference type="GO" id="GO:0004527">
    <property type="term" value="F:exonuclease activity"/>
    <property type="evidence" value="ECO:0007669"/>
    <property type="project" value="UniProtKB-KW"/>
</dbReference>
<dbReference type="Gene3D" id="3.20.20.140">
    <property type="entry name" value="Metal-dependent hydrolases"/>
    <property type="match status" value="1"/>
</dbReference>
<dbReference type="PANTHER" id="PTHR10060">
    <property type="entry name" value="TATD FAMILY DEOXYRIBONUCLEASE"/>
    <property type="match status" value="1"/>
</dbReference>
<dbReference type="PROSITE" id="PS01090">
    <property type="entry name" value="TATD_2"/>
    <property type="match status" value="1"/>
</dbReference>
<dbReference type="SUPFAM" id="SSF51556">
    <property type="entry name" value="Metallo-dependent hydrolases"/>
    <property type="match status" value="1"/>
</dbReference>
<dbReference type="STRING" id="197479.BFW38_10230"/>
<dbReference type="InterPro" id="IPR018228">
    <property type="entry name" value="DNase_TatD-rel_CS"/>
</dbReference>
<keyword evidence="3 7" id="KW-0479">Metal-binding</keyword>